<dbReference type="EMBL" id="CAEZYF010000032">
    <property type="protein sequence ID" value="CAB4745426.1"/>
    <property type="molecule type" value="Genomic_DNA"/>
</dbReference>
<evidence type="ECO:0000259" key="1">
    <source>
        <dbReference type="Pfam" id="PF02397"/>
    </source>
</evidence>
<evidence type="ECO:0000313" key="6">
    <source>
        <dbReference type="EMBL" id="CAB4956715.1"/>
    </source>
</evidence>
<accession>A0A6J6TE14</accession>
<evidence type="ECO:0000313" key="2">
    <source>
        <dbReference type="EMBL" id="CAB4365446.1"/>
    </source>
</evidence>
<proteinExistence type="predicted"/>
<organism evidence="3">
    <name type="scientific">freshwater metagenome</name>
    <dbReference type="NCBI Taxonomy" id="449393"/>
    <lineage>
        <taxon>unclassified sequences</taxon>
        <taxon>metagenomes</taxon>
        <taxon>ecological metagenomes</taxon>
    </lineage>
</organism>
<dbReference type="GO" id="GO:0016780">
    <property type="term" value="F:phosphotransferase activity, for other substituted phosphate groups"/>
    <property type="evidence" value="ECO:0007669"/>
    <property type="project" value="TreeGrafter"/>
</dbReference>
<evidence type="ECO:0000313" key="5">
    <source>
        <dbReference type="EMBL" id="CAB4847704.1"/>
    </source>
</evidence>
<dbReference type="EMBL" id="CAFAAV010000349">
    <property type="protein sequence ID" value="CAB4835926.1"/>
    <property type="molecule type" value="Genomic_DNA"/>
</dbReference>
<feature type="domain" description="Bacterial sugar transferase" evidence="1">
    <location>
        <begin position="9"/>
        <end position="183"/>
    </location>
</feature>
<dbReference type="Pfam" id="PF02397">
    <property type="entry name" value="Bac_transf"/>
    <property type="match status" value="1"/>
</dbReference>
<dbReference type="PANTHER" id="PTHR30576:SF0">
    <property type="entry name" value="UNDECAPRENYL-PHOSPHATE N-ACETYLGALACTOSAMINYL 1-PHOSPHATE TRANSFERASE-RELATED"/>
    <property type="match status" value="1"/>
</dbReference>
<sequence length="217" mass="24318">MSRAARSIKWAIDVTVGIVASLLTLPMVVVLALGSAWSLRAWPFFVQTRVGRGHRSVRVVKLRSLPTSVGAELDKYELRDLSTTRFGHFLRHTHLDELPQMWSVASGVMSLVGPRPEMHRLAARFSPEQRSARDTFRPGCIGLWQASVHRGGLMYETPEYDLAYARHASLTLDIYIIWRMAGVLVGRDALQLRELPQRFAGGVADSGHTFETEPIAR</sequence>
<dbReference type="AlphaFoldDB" id="A0A6J6TE14"/>
<reference evidence="3" key="1">
    <citation type="submission" date="2020-05" db="EMBL/GenBank/DDBJ databases">
        <authorList>
            <person name="Chiriac C."/>
            <person name="Salcher M."/>
            <person name="Ghai R."/>
            <person name="Kavagutti S V."/>
        </authorList>
    </citation>
    <scope>NUCLEOTIDE SEQUENCE</scope>
</reference>
<name>A0A6J6TE14_9ZZZZ</name>
<dbReference type="PANTHER" id="PTHR30576">
    <property type="entry name" value="COLANIC BIOSYNTHESIS UDP-GLUCOSE LIPID CARRIER TRANSFERASE"/>
    <property type="match status" value="1"/>
</dbReference>
<evidence type="ECO:0000313" key="3">
    <source>
        <dbReference type="EMBL" id="CAB4745426.1"/>
    </source>
</evidence>
<evidence type="ECO:0000313" key="4">
    <source>
        <dbReference type="EMBL" id="CAB4835926.1"/>
    </source>
</evidence>
<dbReference type="EMBL" id="CAESGF010000032">
    <property type="protein sequence ID" value="CAB4365446.1"/>
    <property type="molecule type" value="Genomic_DNA"/>
</dbReference>
<dbReference type="EMBL" id="CAFBOL010000103">
    <property type="protein sequence ID" value="CAB5009579.1"/>
    <property type="molecule type" value="Genomic_DNA"/>
</dbReference>
<dbReference type="InterPro" id="IPR003362">
    <property type="entry name" value="Bact_transf"/>
</dbReference>
<evidence type="ECO:0000313" key="7">
    <source>
        <dbReference type="EMBL" id="CAB5009579.1"/>
    </source>
</evidence>
<protein>
    <submittedName>
        <fullName evidence="3">Unannotated protein</fullName>
    </submittedName>
</protein>
<dbReference type="EMBL" id="CAFBIY010000019">
    <property type="protein sequence ID" value="CAB4847704.1"/>
    <property type="molecule type" value="Genomic_DNA"/>
</dbReference>
<gene>
    <name evidence="3" type="ORF">UFOPK2656_03197</name>
    <name evidence="4" type="ORF">UFOPK3099_02933</name>
    <name evidence="5" type="ORF">UFOPK3267_00533</name>
    <name evidence="6" type="ORF">UFOPK3651_03231</name>
    <name evidence="7" type="ORF">UFOPK3931_02735</name>
    <name evidence="2" type="ORF">UFOPK4189_03191</name>
</gene>
<dbReference type="EMBL" id="CAFBMT010000033">
    <property type="protein sequence ID" value="CAB4956715.1"/>
    <property type="molecule type" value="Genomic_DNA"/>
</dbReference>